<accession>A0A7W9G7H6</accession>
<sequence>MLEYRPGPPIAVVEVKWTSFSGRRRRRAAKRYARKLEVSFAYATNGLKIREIDLNPGLITEIDAYPSPDELWACYRQAKGLDVQLATDLVLTPFDQTPKRFAVHKGVEAIGRGKDRVLLVLARSWADS</sequence>
<protein>
    <submittedName>
        <fullName evidence="1">Type I site-specific restriction endonuclease</fullName>
    </submittedName>
</protein>
<proteinExistence type="predicted"/>
<gene>
    <name evidence="1" type="ORF">HD596_005292</name>
</gene>
<keyword evidence="1" id="KW-0540">Nuclease</keyword>
<dbReference type="EMBL" id="JACHMB010000001">
    <property type="protein sequence ID" value="MBB5778536.1"/>
    <property type="molecule type" value="Genomic_DNA"/>
</dbReference>
<comment type="caution">
    <text evidence="1">The sequence shown here is derived from an EMBL/GenBank/DDBJ whole genome shotgun (WGS) entry which is preliminary data.</text>
</comment>
<organism evidence="1 2">
    <name type="scientific">Nonomuraea jabiensis</name>
    <dbReference type="NCBI Taxonomy" id="882448"/>
    <lineage>
        <taxon>Bacteria</taxon>
        <taxon>Bacillati</taxon>
        <taxon>Actinomycetota</taxon>
        <taxon>Actinomycetes</taxon>
        <taxon>Streptosporangiales</taxon>
        <taxon>Streptosporangiaceae</taxon>
        <taxon>Nonomuraea</taxon>
    </lineage>
</organism>
<dbReference type="Gene3D" id="3.90.1570.30">
    <property type="match status" value="1"/>
</dbReference>
<dbReference type="RefSeq" id="WP_185071951.1">
    <property type="nucleotide sequence ID" value="NZ_JACHMB010000001.1"/>
</dbReference>
<dbReference type="Proteomes" id="UP000579153">
    <property type="component" value="Unassembled WGS sequence"/>
</dbReference>
<reference evidence="1 2" key="1">
    <citation type="submission" date="2020-08" db="EMBL/GenBank/DDBJ databases">
        <title>Sequencing the genomes of 1000 actinobacteria strains.</title>
        <authorList>
            <person name="Klenk H.-P."/>
        </authorList>
    </citation>
    <scope>NUCLEOTIDE SEQUENCE [LARGE SCALE GENOMIC DNA]</scope>
    <source>
        <strain evidence="1 2">DSM 45507</strain>
    </source>
</reference>
<keyword evidence="1" id="KW-0255">Endonuclease</keyword>
<evidence type="ECO:0000313" key="1">
    <source>
        <dbReference type="EMBL" id="MBB5778536.1"/>
    </source>
</evidence>
<dbReference type="GO" id="GO:0004519">
    <property type="term" value="F:endonuclease activity"/>
    <property type="evidence" value="ECO:0007669"/>
    <property type="project" value="UniProtKB-KW"/>
</dbReference>
<dbReference type="AlphaFoldDB" id="A0A7W9G7H6"/>
<evidence type="ECO:0000313" key="2">
    <source>
        <dbReference type="Proteomes" id="UP000579153"/>
    </source>
</evidence>
<name>A0A7W9G7H6_9ACTN</name>
<keyword evidence="1" id="KW-0378">Hydrolase</keyword>
<keyword evidence="2" id="KW-1185">Reference proteome</keyword>